<feature type="domain" description="BIG2" evidence="2">
    <location>
        <begin position="254"/>
        <end position="330"/>
    </location>
</feature>
<evidence type="ECO:0000313" key="3">
    <source>
        <dbReference type="EMBL" id="MSS63761.1"/>
    </source>
</evidence>
<evidence type="ECO:0000256" key="1">
    <source>
        <dbReference type="ARBA" id="ARBA00004196"/>
    </source>
</evidence>
<dbReference type="InterPro" id="IPR013378">
    <property type="entry name" value="InlB-like_B-rpt"/>
</dbReference>
<dbReference type="SMART" id="SM00635">
    <property type="entry name" value="BID_2"/>
    <property type="match status" value="2"/>
</dbReference>
<dbReference type="AlphaFoldDB" id="A0A6L5XZ68"/>
<dbReference type="InterPro" id="IPR008964">
    <property type="entry name" value="Invasin/intimin_cell_adhesion"/>
</dbReference>
<dbReference type="Proteomes" id="UP000482209">
    <property type="component" value="Unassembled WGS sequence"/>
</dbReference>
<dbReference type="Pfam" id="PF02368">
    <property type="entry name" value="Big_2"/>
    <property type="match status" value="2"/>
</dbReference>
<dbReference type="EMBL" id="VUMT01000009">
    <property type="protein sequence ID" value="MSS63761.1"/>
    <property type="molecule type" value="Genomic_DNA"/>
</dbReference>
<comment type="subcellular location">
    <subcellularLocation>
        <location evidence="1">Cell envelope</location>
    </subcellularLocation>
</comment>
<feature type="domain" description="BIG2" evidence="2">
    <location>
        <begin position="337"/>
        <end position="413"/>
    </location>
</feature>
<evidence type="ECO:0000259" key="2">
    <source>
        <dbReference type="SMART" id="SM00635"/>
    </source>
</evidence>
<sequence>MKDKRKALKWVICILLGVILIGINGRKVAEAANTYVVIFELNGGKCSVEYIPNVQHDATISLPTPTKDGYTFKGWYQDSSFTIPFTNSTKITNNITLYAKWEQKYVVSLTVTYKNQTAIVDSYIKKSDLVVVAKYWDNTSEVVTDYELADSLVKNKGANYFYITYRGTSAMFTVYGVPEPRYTVYFDSKGGNSIKPVTDIRPDGMIALPAEPTRDGYEFQGWYTSTAYVTEFTSLTKINSNMVVYAKWKKEEEEVTTVTYKLNAPVVNVKVNETNAVYIPSLDQYLEVSYRSSNTKIVSVSDKGIITGNKNGKAKIYVTAPDGTILTCKVGVGTKKYVTKITIPSSKKLTVGATYQIKPSISPSTLSKKLLSYSTSNSSIATVGRTGKVKAKGKGTCYITVRANDGSDTSKKMKVVVS</sequence>
<dbReference type="SUPFAM" id="SSF49373">
    <property type="entry name" value="Invasin/intimin cell-adhesion fragments"/>
    <property type="match status" value="2"/>
</dbReference>
<dbReference type="Gene3D" id="2.60.40.4270">
    <property type="entry name" value="Listeria-Bacteroides repeat domain"/>
    <property type="match status" value="2"/>
</dbReference>
<proteinExistence type="predicted"/>
<organism evidence="3 4">
    <name type="scientific">Velocimicrobium porci</name>
    <dbReference type="NCBI Taxonomy" id="2606634"/>
    <lineage>
        <taxon>Bacteria</taxon>
        <taxon>Bacillati</taxon>
        <taxon>Bacillota</taxon>
        <taxon>Clostridia</taxon>
        <taxon>Lachnospirales</taxon>
        <taxon>Lachnospiraceae</taxon>
        <taxon>Velocimicrobium</taxon>
    </lineage>
</organism>
<dbReference type="RefSeq" id="WP_154519165.1">
    <property type="nucleotide sequence ID" value="NZ_VUMT01000009.1"/>
</dbReference>
<name>A0A6L5XZ68_9FIRM</name>
<accession>A0A6L5XZ68</accession>
<comment type="caution">
    <text evidence="3">The sequence shown here is derived from an EMBL/GenBank/DDBJ whole genome shotgun (WGS) entry which is preliminary data.</text>
</comment>
<reference evidence="3 4" key="1">
    <citation type="submission" date="2019-08" db="EMBL/GenBank/DDBJ databases">
        <title>In-depth cultivation of the pig gut microbiome towards novel bacterial diversity and tailored functional studies.</title>
        <authorList>
            <person name="Wylensek D."/>
            <person name="Hitch T.C.A."/>
            <person name="Clavel T."/>
        </authorList>
    </citation>
    <scope>NUCLEOTIDE SEQUENCE [LARGE SCALE GENOMIC DNA]</scope>
    <source>
        <strain evidence="3 4">WCA-693-APC-MOT-I</strain>
    </source>
</reference>
<gene>
    <name evidence="3" type="ORF">FYJ58_07700</name>
</gene>
<dbReference type="Gene3D" id="2.60.40.1080">
    <property type="match status" value="2"/>
</dbReference>
<dbReference type="InterPro" id="IPR042229">
    <property type="entry name" value="Listeria/Bacterioides_rpt_sf"/>
</dbReference>
<dbReference type="NCBIfam" id="TIGR02543">
    <property type="entry name" value="List_Bact_rpt"/>
    <property type="match status" value="2"/>
</dbReference>
<keyword evidence="4" id="KW-1185">Reference proteome</keyword>
<evidence type="ECO:0000313" key="4">
    <source>
        <dbReference type="Proteomes" id="UP000482209"/>
    </source>
</evidence>
<dbReference type="InterPro" id="IPR003343">
    <property type="entry name" value="Big_2"/>
</dbReference>
<dbReference type="GO" id="GO:0030313">
    <property type="term" value="C:cell envelope"/>
    <property type="evidence" value="ECO:0007669"/>
    <property type="project" value="UniProtKB-SubCell"/>
</dbReference>
<dbReference type="Pfam" id="PF09479">
    <property type="entry name" value="Flg_new"/>
    <property type="match status" value="2"/>
</dbReference>
<protein>
    <recommendedName>
        <fullName evidence="2">BIG2 domain-containing protein</fullName>
    </recommendedName>
</protein>